<feature type="repeat" description="PPR" evidence="2">
    <location>
        <begin position="22"/>
        <end position="56"/>
    </location>
</feature>
<name>A0A5P1FG78_ASPOF</name>
<dbReference type="InterPro" id="IPR046848">
    <property type="entry name" value="E_motif"/>
</dbReference>
<evidence type="ECO:0000256" key="1">
    <source>
        <dbReference type="ARBA" id="ARBA00022737"/>
    </source>
</evidence>
<reference evidence="4" key="1">
    <citation type="journal article" date="2017" name="Nat. Commun.">
        <title>The asparagus genome sheds light on the origin and evolution of a young Y chromosome.</title>
        <authorList>
            <person name="Harkess A."/>
            <person name="Zhou J."/>
            <person name="Xu C."/>
            <person name="Bowers J.E."/>
            <person name="Van der Hulst R."/>
            <person name="Ayyampalayam S."/>
            <person name="Mercati F."/>
            <person name="Riccardi P."/>
            <person name="McKain M.R."/>
            <person name="Kakrana A."/>
            <person name="Tang H."/>
            <person name="Ray J."/>
            <person name="Groenendijk J."/>
            <person name="Arikit S."/>
            <person name="Mathioni S.M."/>
            <person name="Nakano M."/>
            <person name="Shan H."/>
            <person name="Telgmann-Rauber A."/>
            <person name="Kanno A."/>
            <person name="Yue Z."/>
            <person name="Chen H."/>
            <person name="Li W."/>
            <person name="Chen Y."/>
            <person name="Xu X."/>
            <person name="Zhang Y."/>
            <person name="Luo S."/>
            <person name="Chen H."/>
            <person name="Gao J."/>
            <person name="Mao Z."/>
            <person name="Pires J.C."/>
            <person name="Luo M."/>
            <person name="Kudrna D."/>
            <person name="Wing R.A."/>
            <person name="Meyers B.C."/>
            <person name="Yi K."/>
            <person name="Kong H."/>
            <person name="Lavrijsen P."/>
            <person name="Sunseri F."/>
            <person name="Falavigna A."/>
            <person name="Ye Y."/>
            <person name="Leebens-Mack J.H."/>
            <person name="Chen G."/>
        </authorList>
    </citation>
    <scope>NUCLEOTIDE SEQUENCE [LARGE SCALE GENOMIC DNA]</scope>
    <source>
        <strain evidence="4">cv. DH0086</strain>
    </source>
</reference>
<dbReference type="Pfam" id="PF01535">
    <property type="entry name" value="PPR"/>
    <property type="match status" value="4"/>
</dbReference>
<evidence type="ECO:0000256" key="2">
    <source>
        <dbReference type="PROSITE-ProRule" id="PRU00708"/>
    </source>
</evidence>
<dbReference type="GO" id="GO:0003723">
    <property type="term" value="F:RNA binding"/>
    <property type="evidence" value="ECO:0007669"/>
    <property type="project" value="InterPro"/>
</dbReference>
<dbReference type="PANTHER" id="PTHR47926:SF375">
    <property type="entry name" value="PENTATRICOPEPTIDE REPEAT-CONTAINING PROTEIN"/>
    <property type="match status" value="1"/>
</dbReference>
<feature type="repeat" description="PPR" evidence="2">
    <location>
        <begin position="57"/>
        <end position="91"/>
    </location>
</feature>
<accession>A0A5P1FG78</accession>
<dbReference type="Pfam" id="PF13041">
    <property type="entry name" value="PPR_2"/>
    <property type="match status" value="2"/>
</dbReference>
<keyword evidence="4" id="KW-1185">Reference proteome</keyword>
<feature type="repeat" description="PPR" evidence="2">
    <location>
        <begin position="159"/>
        <end position="193"/>
    </location>
</feature>
<proteinExistence type="predicted"/>
<dbReference type="Gramene" id="ONK75879">
    <property type="protein sequence ID" value="ONK75879"/>
    <property type="gene ID" value="A4U43_C03F21540"/>
</dbReference>
<dbReference type="OMA" id="ENIRIWN"/>
<dbReference type="InterPro" id="IPR002885">
    <property type="entry name" value="PPR_rpt"/>
</dbReference>
<feature type="repeat" description="PPR" evidence="2">
    <location>
        <begin position="331"/>
        <end position="361"/>
    </location>
</feature>
<dbReference type="PROSITE" id="PS51375">
    <property type="entry name" value="PPR"/>
    <property type="match status" value="5"/>
</dbReference>
<feature type="repeat" description="PPR" evidence="2">
    <location>
        <begin position="260"/>
        <end position="294"/>
    </location>
</feature>
<dbReference type="EMBL" id="CM007383">
    <property type="protein sequence ID" value="ONK75879.1"/>
    <property type="molecule type" value="Genomic_DNA"/>
</dbReference>
<dbReference type="FunFam" id="1.25.40.10:FF:000393">
    <property type="entry name" value="Pentatricopeptide repeat-containing protein At1g20230"/>
    <property type="match status" value="1"/>
</dbReference>
<dbReference type="InterPro" id="IPR011990">
    <property type="entry name" value="TPR-like_helical_dom_sf"/>
</dbReference>
<evidence type="ECO:0000313" key="4">
    <source>
        <dbReference type="Proteomes" id="UP000243459"/>
    </source>
</evidence>
<protein>
    <recommendedName>
        <fullName evidence="5">Pentatricopeptide repeat-containing protein</fullName>
    </recommendedName>
</protein>
<evidence type="ECO:0008006" key="5">
    <source>
        <dbReference type="Google" id="ProtNLM"/>
    </source>
</evidence>
<dbReference type="GO" id="GO:0009451">
    <property type="term" value="P:RNA modification"/>
    <property type="evidence" value="ECO:0007669"/>
    <property type="project" value="InterPro"/>
</dbReference>
<dbReference type="Pfam" id="PF20431">
    <property type="entry name" value="E_motif"/>
    <property type="match status" value="1"/>
</dbReference>
<dbReference type="InterPro" id="IPR046960">
    <property type="entry name" value="PPR_At4g14850-like_plant"/>
</dbReference>
<keyword evidence="1" id="KW-0677">Repeat</keyword>
<sequence length="509" mass="56607">MYAKCGELEVAREVFDGMHVRDSVSWNAMISGYASRGLRKEALELFDRMRAEGAEANCITWNTVANIRLKMGQPREALRLISQMSWNGLALDLATMVVGLNACSQIRSVKLGKEIHGVVIRSHCDGSETVTNTLIVMYSRCNDNAELAHLLFQRTRVRSLITWNAMLAGFAIHDKAEEASIVFRDLVWSGNEPNYVTIVTLSSLCARVANLQHGRELHSFITKRGFEDYLLIWNSLVDMYSKAGKISVAQAVFDTMTDRDQVSYTSLISGYGVQGEGMKAVQLFNDMISSNIQPDVIAMVAVLTACSHSGLVKEGQDLFDKMSTTYGINPRMEHYSCLVDLYARAGLLEEAEDILRKMPTRPSAAIWAALLNACSVHRNTEVGERVANKLLEMKTENAGHYVLIANMYAAAGLWKELAEVRMVMRDRGVRKAPGVAWVDIGKGFRPFSVGDRSSPLAPEIYTALEGLIEQMRDVGHVDNVLGFEEEFGCVQSPENQNFELYHEEIGVAV</sequence>
<dbReference type="AlphaFoldDB" id="A0A5P1FG78"/>
<dbReference type="NCBIfam" id="TIGR00756">
    <property type="entry name" value="PPR"/>
    <property type="match status" value="3"/>
</dbReference>
<dbReference type="Proteomes" id="UP000243459">
    <property type="component" value="Chromosome 3"/>
</dbReference>
<dbReference type="PANTHER" id="PTHR47926">
    <property type="entry name" value="PENTATRICOPEPTIDE REPEAT-CONTAINING PROTEIN"/>
    <property type="match status" value="1"/>
</dbReference>
<organism evidence="3 4">
    <name type="scientific">Asparagus officinalis</name>
    <name type="common">Garden asparagus</name>
    <dbReference type="NCBI Taxonomy" id="4686"/>
    <lineage>
        <taxon>Eukaryota</taxon>
        <taxon>Viridiplantae</taxon>
        <taxon>Streptophyta</taxon>
        <taxon>Embryophyta</taxon>
        <taxon>Tracheophyta</taxon>
        <taxon>Spermatophyta</taxon>
        <taxon>Magnoliopsida</taxon>
        <taxon>Liliopsida</taxon>
        <taxon>Asparagales</taxon>
        <taxon>Asparagaceae</taxon>
        <taxon>Asparagoideae</taxon>
        <taxon>Asparagus</taxon>
    </lineage>
</organism>
<dbReference type="FunFam" id="1.25.40.10:FF:000637">
    <property type="entry name" value="Pentatricopeptide repeat-containing protein"/>
    <property type="match status" value="1"/>
</dbReference>
<dbReference type="Gene3D" id="1.25.40.10">
    <property type="entry name" value="Tetratricopeptide repeat domain"/>
    <property type="match status" value="4"/>
</dbReference>
<evidence type="ECO:0000313" key="3">
    <source>
        <dbReference type="EMBL" id="ONK75879.1"/>
    </source>
</evidence>
<gene>
    <name evidence="3" type="ORF">A4U43_C03F21540</name>
</gene>